<dbReference type="EMBL" id="JACGWN010000009">
    <property type="protein sequence ID" value="KAL0433751.1"/>
    <property type="molecule type" value="Genomic_DNA"/>
</dbReference>
<sequence>MDPLPREEKILPGNRGSRLVGSAWVTCCLWQSDIYQLVEEFAIPPEYVVSLPPPDSHPSSPLLGI</sequence>
<protein>
    <submittedName>
        <fullName evidence="1">Uncharacterized protein</fullName>
    </submittedName>
</protein>
<dbReference type="AlphaFoldDB" id="A0AAW2W0P7"/>
<organism evidence="1">
    <name type="scientific">Sesamum latifolium</name>
    <dbReference type="NCBI Taxonomy" id="2727402"/>
    <lineage>
        <taxon>Eukaryota</taxon>
        <taxon>Viridiplantae</taxon>
        <taxon>Streptophyta</taxon>
        <taxon>Embryophyta</taxon>
        <taxon>Tracheophyta</taxon>
        <taxon>Spermatophyta</taxon>
        <taxon>Magnoliopsida</taxon>
        <taxon>eudicotyledons</taxon>
        <taxon>Gunneridae</taxon>
        <taxon>Pentapetalae</taxon>
        <taxon>asterids</taxon>
        <taxon>lamiids</taxon>
        <taxon>Lamiales</taxon>
        <taxon>Pedaliaceae</taxon>
        <taxon>Sesamum</taxon>
    </lineage>
</organism>
<name>A0AAW2W0P7_9LAMI</name>
<gene>
    <name evidence="1" type="ORF">Slati_2709400</name>
</gene>
<comment type="caution">
    <text evidence="1">The sequence shown here is derived from an EMBL/GenBank/DDBJ whole genome shotgun (WGS) entry which is preliminary data.</text>
</comment>
<evidence type="ECO:0000313" key="1">
    <source>
        <dbReference type="EMBL" id="KAL0433751.1"/>
    </source>
</evidence>
<accession>A0AAW2W0P7</accession>
<reference evidence="1" key="1">
    <citation type="submission" date="2020-06" db="EMBL/GenBank/DDBJ databases">
        <authorList>
            <person name="Li T."/>
            <person name="Hu X."/>
            <person name="Zhang T."/>
            <person name="Song X."/>
            <person name="Zhang H."/>
            <person name="Dai N."/>
            <person name="Sheng W."/>
            <person name="Hou X."/>
            <person name="Wei L."/>
        </authorList>
    </citation>
    <scope>NUCLEOTIDE SEQUENCE</scope>
    <source>
        <strain evidence="1">KEN1</strain>
        <tissue evidence="1">Leaf</tissue>
    </source>
</reference>
<reference evidence="1" key="2">
    <citation type="journal article" date="2024" name="Plant">
        <title>Genomic evolution and insights into agronomic trait innovations of Sesamum species.</title>
        <authorList>
            <person name="Miao H."/>
            <person name="Wang L."/>
            <person name="Qu L."/>
            <person name="Liu H."/>
            <person name="Sun Y."/>
            <person name="Le M."/>
            <person name="Wang Q."/>
            <person name="Wei S."/>
            <person name="Zheng Y."/>
            <person name="Lin W."/>
            <person name="Duan Y."/>
            <person name="Cao H."/>
            <person name="Xiong S."/>
            <person name="Wang X."/>
            <person name="Wei L."/>
            <person name="Li C."/>
            <person name="Ma Q."/>
            <person name="Ju M."/>
            <person name="Zhao R."/>
            <person name="Li G."/>
            <person name="Mu C."/>
            <person name="Tian Q."/>
            <person name="Mei H."/>
            <person name="Zhang T."/>
            <person name="Gao T."/>
            <person name="Zhang H."/>
        </authorList>
    </citation>
    <scope>NUCLEOTIDE SEQUENCE</scope>
    <source>
        <strain evidence="1">KEN1</strain>
    </source>
</reference>
<proteinExistence type="predicted"/>